<evidence type="ECO:0000256" key="9">
    <source>
        <dbReference type="SAM" id="Phobius"/>
    </source>
</evidence>
<organism evidence="11 14">
    <name type="scientific">Candidatus Williamhamiltonella defendens</name>
    <dbReference type="NCBI Taxonomy" id="138072"/>
    <lineage>
        <taxon>Bacteria</taxon>
        <taxon>Pseudomonadati</taxon>
        <taxon>Pseudomonadota</taxon>
        <taxon>Gammaproteobacteria</taxon>
        <taxon>Enterobacterales</taxon>
        <taxon>Enterobacteriaceae</taxon>
        <taxon>aphid secondary symbionts</taxon>
        <taxon>Candidatus Williamhamiltonella</taxon>
    </lineage>
</organism>
<dbReference type="Proteomes" id="UP000230008">
    <property type="component" value="Chromosome"/>
</dbReference>
<evidence type="ECO:0000256" key="6">
    <source>
        <dbReference type="ARBA" id="ARBA00022989"/>
    </source>
</evidence>
<reference evidence="11" key="4">
    <citation type="journal article" date="2018" name="Genome Biol. Evol.">
        <title>Culture-Facilitated Comparative Genomics of the Facultative Symbiont Hamiltonella defensa.</title>
        <authorList>
            <person name="Chevignon G."/>
            <person name="Boyd B.M."/>
            <person name="Brandt J.W."/>
            <person name="Oliver K.M."/>
            <person name="Strand M.R."/>
        </authorList>
    </citation>
    <scope>NUCLEOTIDE SEQUENCE</scope>
    <source>
        <strain evidence="11">A2C</strain>
        <strain evidence="12">ZA17</strain>
    </source>
</reference>
<reference evidence="10" key="2">
    <citation type="submission" date="2017-08" db="EMBL/GenBank/DDBJ databases">
        <title>Genome sequence of Candidatus Hamiltonella defensa from Acyrthosiphon pisum strain MI47.</title>
        <authorList>
            <person name="Patel V.A."/>
            <person name="Chevignon G."/>
            <person name="Russell J.A."/>
            <person name="Oliver K.M."/>
        </authorList>
    </citation>
    <scope>NUCLEOTIDE SEQUENCE</scope>
    <source>
        <strain evidence="10">MI47</strain>
    </source>
</reference>
<dbReference type="EMBL" id="CP017613">
    <property type="protein sequence ID" value="ATW34102.1"/>
    <property type="molecule type" value="Genomic_DNA"/>
</dbReference>
<keyword evidence="5 8" id="KW-0133">Cell shape</keyword>
<dbReference type="PIRSF" id="PIRSF018472">
    <property type="entry name" value="MreD_proteobac"/>
    <property type="match status" value="1"/>
</dbReference>
<dbReference type="GeneID" id="66261323"/>
<accession>A0A2D3SY61</accession>
<dbReference type="GO" id="GO:0008360">
    <property type="term" value="P:regulation of cell shape"/>
    <property type="evidence" value="ECO:0007669"/>
    <property type="project" value="UniProtKB-UniRule"/>
</dbReference>
<evidence type="ECO:0000313" key="11">
    <source>
        <dbReference type="EMBL" id="ATW30156.1"/>
    </source>
</evidence>
<evidence type="ECO:0000256" key="4">
    <source>
        <dbReference type="ARBA" id="ARBA00022692"/>
    </source>
</evidence>
<protein>
    <recommendedName>
        <fullName evidence="8">Rod shape-determining protein MreD</fullName>
    </recommendedName>
</protein>
<dbReference type="Proteomes" id="UP000792865">
    <property type="component" value="Chromosome"/>
</dbReference>
<gene>
    <name evidence="10" type="primary">mreD</name>
    <name evidence="11" type="ORF">BJP41_07310</name>
    <name evidence="12" type="ORF">BJP43_07355</name>
    <name evidence="10" type="ORF">CJJ18_01555</name>
</gene>
<keyword evidence="7 8" id="KW-0472">Membrane</keyword>
<keyword evidence="6 9" id="KW-1133">Transmembrane helix</keyword>
<sequence length="162" mass="18964">MSYYKSRGRWVIYLSFLIGIILQIMPWPQQIDMFQPSWLLLIFIYWVMALPHRVNLGTGFILGLITDLLLGSTLGIHSLGMSMIAYLVTIKFQTFRNMALWQQTLFVILLSIIMTITVFLTEFLIIHVSFNTGIFSNALINGIVWPWLFLLMRKTRRKFLVQ</sequence>
<evidence type="ECO:0000256" key="7">
    <source>
        <dbReference type="ARBA" id="ARBA00023136"/>
    </source>
</evidence>
<comment type="function">
    <text evidence="8">Involved in formation of the rod shape of the cell. May also contribute to regulation of formation of penicillin-binding proteins.</text>
</comment>
<evidence type="ECO:0000256" key="3">
    <source>
        <dbReference type="ARBA" id="ARBA00022475"/>
    </source>
</evidence>
<dbReference type="Pfam" id="PF04093">
    <property type="entry name" value="MreD"/>
    <property type="match status" value="1"/>
</dbReference>
<keyword evidence="8" id="KW-0997">Cell inner membrane</keyword>
<dbReference type="Proteomes" id="UP000229055">
    <property type="component" value="Chromosome"/>
</dbReference>
<feature type="transmembrane region" description="Helical" evidence="9">
    <location>
        <begin position="37"/>
        <end position="54"/>
    </location>
</feature>
<feature type="transmembrane region" description="Helical" evidence="9">
    <location>
        <begin position="6"/>
        <end position="25"/>
    </location>
</feature>
<reference evidence="13 14" key="1">
    <citation type="submission" date="2016-10" db="EMBL/GenBank/DDBJ databases">
        <authorList>
            <person name="Chevignon G."/>
        </authorList>
    </citation>
    <scope>NUCLEOTIDE SEQUENCE [LARGE SCALE GENOMIC DNA]</scope>
    <source>
        <strain evidence="14">A2C</strain>
        <strain evidence="13">ZA17</strain>
    </source>
</reference>
<evidence type="ECO:0000256" key="2">
    <source>
        <dbReference type="ARBA" id="ARBA00007776"/>
    </source>
</evidence>
<dbReference type="NCBIfam" id="NF008282">
    <property type="entry name" value="PRK11060.1"/>
    <property type="match status" value="1"/>
</dbReference>
<evidence type="ECO:0000313" key="13">
    <source>
        <dbReference type="Proteomes" id="UP000229055"/>
    </source>
</evidence>
<dbReference type="OMA" id="YWAMALP"/>
<feature type="transmembrane region" description="Helical" evidence="9">
    <location>
        <begin position="60"/>
        <end position="88"/>
    </location>
</feature>
<dbReference type="AlphaFoldDB" id="A0A2D3SY61"/>
<dbReference type="EMBL" id="CP022932">
    <property type="protein sequence ID" value="ASV33018.1"/>
    <property type="molecule type" value="Genomic_DNA"/>
</dbReference>
<feature type="transmembrane region" description="Helical" evidence="9">
    <location>
        <begin position="100"/>
        <end position="128"/>
    </location>
</feature>
<dbReference type="InterPro" id="IPR007227">
    <property type="entry name" value="Cell_shape_determining_MreD"/>
</dbReference>
<dbReference type="EMBL" id="CP017606">
    <property type="protein sequence ID" value="ATW30156.1"/>
    <property type="molecule type" value="Genomic_DNA"/>
</dbReference>
<dbReference type="PANTHER" id="PTHR37484">
    <property type="entry name" value="ROD SHAPE-DETERMINING PROTEIN MRED"/>
    <property type="match status" value="1"/>
</dbReference>
<keyword evidence="3 8" id="KW-1003">Cell membrane</keyword>
<evidence type="ECO:0000256" key="5">
    <source>
        <dbReference type="ARBA" id="ARBA00022960"/>
    </source>
</evidence>
<dbReference type="NCBIfam" id="TIGR03426">
    <property type="entry name" value="shape_MreD"/>
    <property type="match status" value="1"/>
</dbReference>
<reference evidence="13 14" key="3">
    <citation type="submission" date="2017-11" db="EMBL/GenBank/DDBJ databases">
        <title>PacBio sequencing of new strain of the secondary endosymbiont Candidatus Hamiltonella defensa.</title>
        <authorList>
            <person name="Strand M.R."/>
            <person name="Oliver K."/>
        </authorList>
    </citation>
    <scope>NUCLEOTIDE SEQUENCE [LARGE SCALE GENOMIC DNA]</scope>
    <source>
        <strain evidence="14">A2C</strain>
        <strain evidence="13">ZA17</strain>
    </source>
</reference>
<name>A0A2D3SY61_9ENTR</name>
<evidence type="ECO:0000313" key="14">
    <source>
        <dbReference type="Proteomes" id="UP000230008"/>
    </source>
</evidence>
<evidence type="ECO:0000313" key="10">
    <source>
        <dbReference type="EMBL" id="ASV33018.1"/>
    </source>
</evidence>
<dbReference type="PANTHER" id="PTHR37484:SF1">
    <property type="entry name" value="ROD SHAPE-DETERMINING PROTEIN MRED"/>
    <property type="match status" value="1"/>
</dbReference>
<proteinExistence type="inferred from homology"/>
<comment type="similarity">
    <text evidence="2 8">Belongs to the MreD family.</text>
</comment>
<feature type="transmembrane region" description="Helical" evidence="9">
    <location>
        <begin position="134"/>
        <end position="152"/>
    </location>
</feature>
<dbReference type="RefSeq" id="WP_015874095.1">
    <property type="nucleotide sequence ID" value="NZ_CADIJI010000012.1"/>
</dbReference>
<comment type="subcellular location">
    <subcellularLocation>
        <location evidence="8">Cell inner membrane</location>
    </subcellularLocation>
    <subcellularLocation>
        <location evidence="1">Cell membrane</location>
        <topology evidence="1">Multi-pass membrane protein</topology>
    </subcellularLocation>
</comment>
<keyword evidence="4 9" id="KW-0812">Transmembrane</keyword>
<evidence type="ECO:0000256" key="1">
    <source>
        <dbReference type="ARBA" id="ARBA00004651"/>
    </source>
</evidence>
<dbReference type="InterPro" id="IPR026034">
    <property type="entry name" value="MreD_proteobac"/>
</dbReference>
<evidence type="ECO:0000313" key="12">
    <source>
        <dbReference type="EMBL" id="ATW34102.1"/>
    </source>
</evidence>
<evidence type="ECO:0000256" key="8">
    <source>
        <dbReference type="PIRNR" id="PIRNR018472"/>
    </source>
</evidence>
<dbReference type="GO" id="GO:0005886">
    <property type="term" value="C:plasma membrane"/>
    <property type="evidence" value="ECO:0007669"/>
    <property type="project" value="UniProtKB-SubCell"/>
</dbReference>